<organism evidence="3 4">
    <name type="scientific">Allisonella histaminiformans</name>
    <dbReference type="NCBI Taxonomy" id="209880"/>
    <lineage>
        <taxon>Bacteria</taxon>
        <taxon>Bacillati</taxon>
        <taxon>Bacillota</taxon>
        <taxon>Negativicutes</taxon>
        <taxon>Veillonellales</taxon>
        <taxon>Veillonellaceae</taxon>
        <taxon>Allisonella</taxon>
    </lineage>
</organism>
<dbReference type="RefSeq" id="WP_091365630.1">
    <property type="nucleotide sequence ID" value="NZ_FMXA01000040.1"/>
</dbReference>
<accession>A0A1G5WVY2</accession>
<feature type="compositionally biased region" description="Basic and acidic residues" evidence="1">
    <location>
        <begin position="76"/>
        <end position="86"/>
    </location>
</feature>
<dbReference type="Proteomes" id="UP000199689">
    <property type="component" value="Unassembled WGS sequence"/>
</dbReference>
<protein>
    <submittedName>
        <fullName evidence="3">Uncharacterized membrane protein YhaH, DUF805 family</fullName>
    </submittedName>
</protein>
<feature type="compositionally biased region" description="Basic and acidic residues" evidence="1">
    <location>
        <begin position="39"/>
        <end position="55"/>
    </location>
</feature>
<feature type="region of interest" description="Disordered" evidence="1">
    <location>
        <begin position="36"/>
        <end position="114"/>
    </location>
</feature>
<evidence type="ECO:0000313" key="4">
    <source>
        <dbReference type="Proteomes" id="UP000199689"/>
    </source>
</evidence>
<feature type="transmembrane region" description="Helical" evidence="2">
    <location>
        <begin position="229"/>
        <end position="249"/>
    </location>
</feature>
<evidence type="ECO:0000256" key="2">
    <source>
        <dbReference type="SAM" id="Phobius"/>
    </source>
</evidence>
<dbReference type="OrthoDB" id="9812349at2"/>
<name>A0A1G5WVY2_9FIRM</name>
<feature type="transmembrane region" description="Helical" evidence="2">
    <location>
        <begin position="164"/>
        <end position="186"/>
    </location>
</feature>
<keyword evidence="2" id="KW-1133">Transmembrane helix</keyword>
<gene>
    <name evidence="3" type="ORF">SAMN02910343_01622</name>
</gene>
<feature type="transmembrane region" description="Helical" evidence="2">
    <location>
        <begin position="264"/>
        <end position="285"/>
    </location>
</feature>
<dbReference type="GO" id="GO:0016020">
    <property type="term" value="C:membrane"/>
    <property type="evidence" value="ECO:0007669"/>
    <property type="project" value="InterPro"/>
</dbReference>
<dbReference type="EMBL" id="FMXA01000040">
    <property type="protein sequence ID" value="SDA61677.1"/>
    <property type="molecule type" value="Genomic_DNA"/>
</dbReference>
<dbReference type="GeneID" id="87756605"/>
<evidence type="ECO:0000256" key="1">
    <source>
        <dbReference type="SAM" id="MobiDB-lite"/>
    </source>
</evidence>
<feature type="transmembrane region" description="Helical" evidence="2">
    <location>
        <begin position="198"/>
        <end position="217"/>
    </location>
</feature>
<keyword evidence="2" id="KW-0812">Transmembrane</keyword>
<reference evidence="3 4" key="1">
    <citation type="submission" date="2016-10" db="EMBL/GenBank/DDBJ databases">
        <authorList>
            <person name="de Groot N.N."/>
        </authorList>
    </citation>
    <scope>NUCLEOTIDE SEQUENCE [LARGE SCALE GENOMIC DNA]</scope>
    <source>
        <strain evidence="3 4">DSM 15230</strain>
    </source>
</reference>
<dbReference type="InterPro" id="IPR008523">
    <property type="entry name" value="DUF805"/>
</dbReference>
<feature type="compositionally biased region" description="Low complexity" evidence="1">
    <location>
        <begin position="65"/>
        <end position="75"/>
    </location>
</feature>
<keyword evidence="2" id="KW-0472">Membrane</keyword>
<dbReference type="AlphaFoldDB" id="A0A1G5WVY2"/>
<keyword evidence="4" id="KW-1185">Reference proteome</keyword>
<evidence type="ECO:0000313" key="3">
    <source>
        <dbReference type="EMBL" id="SDA61677.1"/>
    </source>
</evidence>
<sequence>MAQMHCPNCGAPIMDPNAHFCGNCGRALPAGMNPVSQMKPKENKASVEGKPDPEIKATPAPAPATPVKEAAAAAVEKPEARAEKETQPVVPTEPKKVSTFPDIAPEGTESPDPAPVMKEHTGPLPQPEIPYTSAYKHNKDDGFSDPSFRGMFFSFHGRLNRKRYFWRSVTIFGLILAGIVGAVIFFGMVEAMGEGMEFLMIPVILGLAALWIGSLISGISLQIRRMQDLGWAPGAVYGYVAASIAWAFIDPLLSAGAEANPLGIWGLLQISGCLFFLVVGLILWFKKGTEGPNAYGPDPLEKTERNNGRI</sequence>
<dbReference type="Pfam" id="PF05656">
    <property type="entry name" value="DUF805"/>
    <property type="match status" value="1"/>
</dbReference>
<dbReference type="STRING" id="209880.SAMN02910343_01622"/>
<proteinExistence type="predicted"/>